<evidence type="ECO:0008006" key="4">
    <source>
        <dbReference type="Google" id="ProtNLM"/>
    </source>
</evidence>
<evidence type="ECO:0000256" key="1">
    <source>
        <dbReference type="SAM" id="Phobius"/>
    </source>
</evidence>
<accession>A0A919E3Y6</accession>
<dbReference type="Pfam" id="PF03929">
    <property type="entry name" value="PepSY_TM"/>
    <property type="match status" value="1"/>
</dbReference>
<dbReference type="AlphaFoldDB" id="A0A919E3Y6"/>
<protein>
    <recommendedName>
        <fullName evidence="4">PepSY domain-containing protein</fullName>
    </recommendedName>
</protein>
<dbReference type="Proteomes" id="UP000630923">
    <property type="component" value="Unassembled WGS sequence"/>
</dbReference>
<reference evidence="2" key="1">
    <citation type="journal article" date="2014" name="Int. J. Syst. Evol. Microbiol.">
        <title>Complete genome sequence of Corynebacterium casei LMG S-19264T (=DSM 44701T), isolated from a smear-ripened cheese.</title>
        <authorList>
            <consortium name="US DOE Joint Genome Institute (JGI-PGF)"/>
            <person name="Walter F."/>
            <person name="Albersmeier A."/>
            <person name="Kalinowski J."/>
            <person name="Ruckert C."/>
        </authorList>
    </citation>
    <scope>NUCLEOTIDE SEQUENCE</scope>
    <source>
        <strain evidence="2">KCTC 42590</strain>
    </source>
</reference>
<comment type="caution">
    <text evidence="2">The sequence shown here is derived from an EMBL/GenBank/DDBJ whole genome shotgun (WGS) entry which is preliminary data.</text>
</comment>
<keyword evidence="1" id="KW-1133">Transmembrane helix</keyword>
<reference evidence="2" key="2">
    <citation type="submission" date="2020-09" db="EMBL/GenBank/DDBJ databases">
        <authorList>
            <person name="Sun Q."/>
            <person name="Kim S."/>
        </authorList>
    </citation>
    <scope>NUCLEOTIDE SEQUENCE</scope>
    <source>
        <strain evidence="2">KCTC 42590</strain>
    </source>
</reference>
<proteinExistence type="predicted"/>
<feature type="transmembrane region" description="Helical" evidence="1">
    <location>
        <begin position="16"/>
        <end position="40"/>
    </location>
</feature>
<dbReference type="RefSeq" id="WP_191249658.1">
    <property type="nucleotide sequence ID" value="NZ_BNCI01000001.1"/>
</dbReference>
<evidence type="ECO:0000313" key="3">
    <source>
        <dbReference type="Proteomes" id="UP000630923"/>
    </source>
</evidence>
<keyword evidence="3" id="KW-1185">Reference proteome</keyword>
<dbReference type="PANTHER" id="PTHR34219">
    <property type="entry name" value="IRON-REGULATED INNER MEMBRANE PROTEIN-RELATED"/>
    <property type="match status" value="1"/>
</dbReference>
<keyword evidence="1" id="KW-0472">Membrane</keyword>
<gene>
    <name evidence="2" type="ORF">GCM10017044_01550</name>
</gene>
<dbReference type="PANTHER" id="PTHR34219:SF3">
    <property type="entry name" value="BLL7967 PROTEIN"/>
    <property type="match status" value="1"/>
</dbReference>
<keyword evidence="1" id="KW-0812">Transmembrane</keyword>
<dbReference type="InterPro" id="IPR005625">
    <property type="entry name" value="PepSY-ass_TM"/>
</dbReference>
<evidence type="ECO:0000313" key="2">
    <source>
        <dbReference type="EMBL" id="GHF11475.1"/>
    </source>
</evidence>
<sequence length="250" mass="28554">MSKQKFHILASKVHKWIGLILGIQLLFWVSGGFVMSWFHINQVRGDHLVSIEAPGRIDVADYSLPSLKAELAEYAEETTSIALDQLMGQPVFKVTLTDGKVVYFDAATGHALPQLGADEIRAIASGFYVGDGPLASVEFLEETEVEYRGSLPVWRADFSDSQNTSLYIHPETGQLLSTRTDLWRFYDFMWMLHIMDYDTRDDFNNPLLYTTAFAALFFVISGFVLLYFRFHRKDFNFIMGKRAPRSARKK</sequence>
<dbReference type="EMBL" id="BNCI01000001">
    <property type="protein sequence ID" value="GHF11475.1"/>
    <property type="molecule type" value="Genomic_DNA"/>
</dbReference>
<feature type="transmembrane region" description="Helical" evidence="1">
    <location>
        <begin position="207"/>
        <end position="228"/>
    </location>
</feature>
<name>A0A919E3Y6_9PROT</name>
<organism evidence="2 3">
    <name type="scientific">Kordiimonas sediminis</name>
    <dbReference type="NCBI Taxonomy" id="1735581"/>
    <lineage>
        <taxon>Bacteria</taxon>
        <taxon>Pseudomonadati</taxon>
        <taxon>Pseudomonadota</taxon>
        <taxon>Alphaproteobacteria</taxon>
        <taxon>Kordiimonadales</taxon>
        <taxon>Kordiimonadaceae</taxon>
        <taxon>Kordiimonas</taxon>
    </lineage>
</organism>